<evidence type="ECO:0000259" key="3">
    <source>
        <dbReference type="PROSITE" id="PS50837"/>
    </source>
</evidence>
<keyword evidence="1" id="KW-0677">Repeat</keyword>
<dbReference type="InterPro" id="IPR056125">
    <property type="entry name" value="DUF7708"/>
</dbReference>
<reference evidence="4" key="1">
    <citation type="submission" date="2021-03" db="EMBL/GenBank/DDBJ databases">
        <authorList>
            <person name="Tagirdzhanova G."/>
        </authorList>
    </citation>
    <scope>NUCLEOTIDE SEQUENCE</scope>
</reference>
<dbReference type="PROSITE" id="PS50297">
    <property type="entry name" value="ANK_REP_REGION"/>
    <property type="match status" value="1"/>
</dbReference>
<dbReference type="InterPro" id="IPR007111">
    <property type="entry name" value="NACHT_NTPase"/>
</dbReference>
<dbReference type="Gene3D" id="1.25.40.20">
    <property type="entry name" value="Ankyrin repeat-containing domain"/>
    <property type="match status" value="2"/>
</dbReference>
<sequence>MTNNASPIIPSPDVLAAFENLWELAADRLREKDKELIVSNTIVSLEDILSTVEAEKKTCALNRLIVKRGPGRDPIVLRDVFSKIASWLEKFLAVGNTAIQYDPGHAALPWAAVRLISVQDVRKYASVIEGIEIASKVIARCTILESLYLRKQMRATEPAKHALLDLYAAILSFLAKARRYFAKSTLRKTIDSVIDFENRFQSILKTIGDKESEIQRCTTLMDAEHREYNFEVMSVEQRRHDECLRSLLSDMQRPIDRIEKRLQSHGDGLRAAERIQVLEWMSPIPYMQHHVQAKRDVLQGTGQWLLDDDRLLKWQYSEPSSVLWLHGIPGSGKSKLVSILIDYLFKRVDEGFGSYPAFFYCTRNPSERERASPEAIFRSLVRQLSCPNDGQALESLTKDVYNERKRTAFAAGPLGLEDSISMIIRLSGQRSKTIIVIDALDECNPQQREYLLDGLSEIVKDSTSSVKIFASSREDIDIVYHLAGCPNVQIAAKHNQKDIDMFVNSEVDKQIQKRRLLHGRVSEALRQRIKQVLCTQAQGMFRWVSLQLQYLCTIKVTGLVEERLGRLPQDLRKIYEETYTERLGEYQDEEKALVQCALRWLLCSNVVWDTATFLTLISSSSYHKATDKLSRDALLDLCFHFIIHDAELDVFRFSHLSVREYLESLDSYQLDASHAFAAEYCLRLLTFELRIRPGRGSHLGTRTEDPPHGNLDIIKYAHFYWGHHLQMSNQYRFAEPLRTLFPTFAMNQHEISSYFFRWNWSIWSFLDWSWNRTLLRVSRQTRSSTTGLTDTASDPVDIITTPSLWDFEKLMERCSTVNSKNENIRNKNGKTALHVAWNRACLKAARLMIEQGVEPEATYGCWEKERTEMIVAASQGHADIVQIALENHADPCTINGRGLTALRLAAKQDFTDTTNLVIDLDAEVTGFGANSFAFFELVYHGHMDLVKALYKKTNIDETSQKRWLTRSALMRAIRSSGDMTGIFELDRFEHLTDQATLRAALFASLESDNVNAGRTLIAMGASANSTAPRNLWERNWWSQSPGAEESGILTTAIREKTGPLQTAFVKLLLDSGAFVDPDPSTHQLAPLRVAVESGNEAVVSMLLERNARLDRVDYYIHSNSESKTSRTASGRGSILDVAENAGQFAISQLLKAQGCVSAFSYDE</sequence>
<dbReference type="PROSITE" id="PS50837">
    <property type="entry name" value="NACHT"/>
    <property type="match status" value="1"/>
</dbReference>
<comment type="caution">
    <text evidence="4">The sequence shown here is derived from an EMBL/GenBank/DDBJ whole genome shotgun (WGS) entry which is preliminary data.</text>
</comment>
<evidence type="ECO:0000313" key="4">
    <source>
        <dbReference type="EMBL" id="CAF9929129.1"/>
    </source>
</evidence>
<dbReference type="SUPFAM" id="SSF52540">
    <property type="entry name" value="P-loop containing nucleoside triphosphate hydrolases"/>
    <property type="match status" value="1"/>
</dbReference>
<dbReference type="Pfam" id="PF24883">
    <property type="entry name" value="NPHP3_N"/>
    <property type="match status" value="1"/>
</dbReference>
<protein>
    <recommendedName>
        <fullName evidence="3">NACHT domain-containing protein</fullName>
    </recommendedName>
</protein>
<gene>
    <name evidence="4" type="ORF">IMSHALPRED_007821</name>
</gene>
<dbReference type="AlphaFoldDB" id="A0A8H3FTP3"/>
<dbReference type="PROSITE" id="PS50088">
    <property type="entry name" value="ANK_REPEAT"/>
    <property type="match status" value="2"/>
</dbReference>
<dbReference type="SUPFAM" id="SSF48403">
    <property type="entry name" value="Ankyrin repeat"/>
    <property type="match status" value="1"/>
</dbReference>
<dbReference type="Proteomes" id="UP000664534">
    <property type="component" value="Unassembled WGS sequence"/>
</dbReference>
<dbReference type="PANTHER" id="PTHR10039:SF15">
    <property type="entry name" value="NACHT DOMAIN-CONTAINING PROTEIN"/>
    <property type="match status" value="1"/>
</dbReference>
<accession>A0A8H3FTP3</accession>
<dbReference type="EMBL" id="CAJPDT010000052">
    <property type="protein sequence ID" value="CAF9929129.1"/>
    <property type="molecule type" value="Genomic_DNA"/>
</dbReference>
<dbReference type="InterPro" id="IPR002110">
    <property type="entry name" value="Ankyrin_rpt"/>
</dbReference>
<dbReference type="Pfam" id="PF24809">
    <property type="entry name" value="DUF7708"/>
    <property type="match status" value="1"/>
</dbReference>
<evidence type="ECO:0000256" key="1">
    <source>
        <dbReference type="ARBA" id="ARBA00022737"/>
    </source>
</evidence>
<keyword evidence="5" id="KW-1185">Reference proteome</keyword>
<evidence type="ECO:0000256" key="2">
    <source>
        <dbReference type="PROSITE-ProRule" id="PRU00023"/>
    </source>
</evidence>
<dbReference type="InterPro" id="IPR027417">
    <property type="entry name" value="P-loop_NTPase"/>
</dbReference>
<dbReference type="Gene3D" id="3.40.50.300">
    <property type="entry name" value="P-loop containing nucleotide triphosphate hydrolases"/>
    <property type="match status" value="1"/>
</dbReference>
<keyword evidence="2" id="KW-0040">ANK repeat</keyword>
<name>A0A8H3FTP3_9LECA</name>
<organism evidence="4 5">
    <name type="scientific">Imshaugia aleurites</name>
    <dbReference type="NCBI Taxonomy" id="172621"/>
    <lineage>
        <taxon>Eukaryota</taxon>
        <taxon>Fungi</taxon>
        <taxon>Dikarya</taxon>
        <taxon>Ascomycota</taxon>
        <taxon>Pezizomycotina</taxon>
        <taxon>Lecanoromycetes</taxon>
        <taxon>OSLEUM clade</taxon>
        <taxon>Lecanoromycetidae</taxon>
        <taxon>Lecanorales</taxon>
        <taxon>Lecanorineae</taxon>
        <taxon>Parmeliaceae</taxon>
        <taxon>Imshaugia</taxon>
    </lineage>
</organism>
<proteinExistence type="predicted"/>
<dbReference type="InterPro" id="IPR036770">
    <property type="entry name" value="Ankyrin_rpt-contain_sf"/>
</dbReference>
<feature type="repeat" description="ANK" evidence="2">
    <location>
        <begin position="828"/>
        <end position="860"/>
    </location>
</feature>
<feature type="domain" description="NACHT" evidence="3">
    <location>
        <begin position="321"/>
        <end position="475"/>
    </location>
</feature>
<evidence type="ECO:0000313" key="5">
    <source>
        <dbReference type="Proteomes" id="UP000664534"/>
    </source>
</evidence>
<dbReference type="PANTHER" id="PTHR10039">
    <property type="entry name" value="AMELOGENIN"/>
    <property type="match status" value="1"/>
</dbReference>
<dbReference type="SMART" id="SM00248">
    <property type="entry name" value="ANK"/>
    <property type="match status" value="5"/>
</dbReference>
<dbReference type="InterPro" id="IPR056884">
    <property type="entry name" value="NPHP3-like_N"/>
</dbReference>
<dbReference type="OrthoDB" id="7464126at2759"/>
<feature type="repeat" description="ANK" evidence="2">
    <location>
        <begin position="1082"/>
        <end position="1114"/>
    </location>
</feature>